<evidence type="ECO:0000313" key="3">
    <source>
        <dbReference type="Proteomes" id="UP000186955"/>
    </source>
</evidence>
<dbReference type="FunFam" id="1.25.40.10:FF:000202">
    <property type="entry name" value="Unplaced genomic scaffold supercont1.7, whole genome shotgun sequence"/>
    <property type="match status" value="1"/>
</dbReference>
<protein>
    <recommendedName>
        <fullName evidence="4">DNA/RNA-binding domain-containing protein</fullName>
    </recommendedName>
</protein>
<name>A0A1Q5UDC6_9EURO</name>
<evidence type="ECO:0008006" key="4">
    <source>
        <dbReference type="Google" id="ProtNLM"/>
    </source>
</evidence>
<comment type="caution">
    <text evidence="2">The sequence shown here is derived from an EMBL/GenBank/DDBJ whole genome shotgun (WGS) entry which is preliminary data.</text>
</comment>
<dbReference type="Proteomes" id="UP000186955">
    <property type="component" value="Unassembled WGS sequence"/>
</dbReference>
<feature type="non-terminal residue" evidence="2">
    <location>
        <position position="354"/>
    </location>
</feature>
<dbReference type="STRING" id="1316194.A0A1Q5UDC6"/>
<feature type="region of interest" description="Disordered" evidence="1">
    <location>
        <begin position="1"/>
        <end position="51"/>
    </location>
</feature>
<evidence type="ECO:0000313" key="2">
    <source>
        <dbReference type="EMBL" id="OKP10464.1"/>
    </source>
</evidence>
<proteinExistence type="predicted"/>
<dbReference type="SUPFAM" id="SSF48452">
    <property type="entry name" value="TPR-like"/>
    <property type="match status" value="1"/>
</dbReference>
<feature type="compositionally biased region" description="Basic and acidic residues" evidence="1">
    <location>
        <begin position="19"/>
        <end position="33"/>
    </location>
</feature>
<feature type="region of interest" description="Disordered" evidence="1">
    <location>
        <begin position="74"/>
        <end position="181"/>
    </location>
</feature>
<gene>
    <name evidence="2" type="ORF">PENSUB_4109</name>
</gene>
<feature type="compositionally biased region" description="Polar residues" evidence="1">
    <location>
        <begin position="34"/>
        <end position="51"/>
    </location>
</feature>
<dbReference type="EMBL" id="MNBE01000320">
    <property type="protein sequence ID" value="OKP10464.1"/>
    <property type="molecule type" value="Genomic_DNA"/>
</dbReference>
<organism evidence="2 3">
    <name type="scientific">Penicillium subrubescens</name>
    <dbReference type="NCBI Taxonomy" id="1316194"/>
    <lineage>
        <taxon>Eukaryota</taxon>
        <taxon>Fungi</taxon>
        <taxon>Dikarya</taxon>
        <taxon>Ascomycota</taxon>
        <taxon>Pezizomycotina</taxon>
        <taxon>Eurotiomycetes</taxon>
        <taxon>Eurotiomycetidae</taxon>
        <taxon>Eurotiales</taxon>
        <taxon>Aspergillaceae</taxon>
        <taxon>Penicillium</taxon>
    </lineage>
</organism>
<feature type="compositionally biased region" description="Basic and acidic residues" evidence="1">
    <location>
        <begin position="74"/>
        <end position="83"/>
    </location>
</feature>
<accession>A0A1Q5UDC6</accession>
<sequence>MSKASSRTKFAARAKNVRRRDSSRTLRERDRGRSTSALNQPTNYDDTSGVLSKAQLTESEFTRVSVYQTRHEMPRAEPWRYHADPAVPQTTATKNGNGGNSDNDVHEDGHRVGDRDHDADDNDGDVPMDLGGPSPEQSPENEPNDDLNDTYSSHSLEPPSGSQSSDPPPMYKQPETNDITEDQLIQEVRSIYAGLVMVEKKCIEVDKQQTESNAELSGLQWQAMISLHRTLLYEHHDFFLASQHPSASQVLKKLANKYAMPARMWRYGIHSFLELLRQKLPCSFDYMLNFIYLAYSMMTLLLESVDAFSETWIECLGDLARYRMAVEESDMRDREVWAGVSRYWYNQDADRSPE</sequence>
<evidence type="ECO:0000256" key="1">
    <source>
        <dbReference type="SAM" id="MobiDB-lite"/>
    </source>
</evidence>
<reference evidence="2 3" key="1">
    <citation type="submission" date="2016-10" db="EMBL/GenBank/DDBJ databases">
        <title>Genome sequence of the ascomycete fungus Penicillium subrubescens.</title>
        <authorList>
            <person name="De Vries R.P."/>
            <person name="Peng M."/>
            <person name="Dilokpimol A."/>
            <person name="Hilden K."/>
            <person name="Makela M.R."/>
            <person name="Grigoriev I."/>
            <person name="Riley R."/>
            <person name="Granchi Z."/>
        </authorList>
    </citation>
    <scope>NUCLEOTIDE SEQUENCE [LARGE SCALE GENOMIC DNA]</scope>
    <source>
        <strain evidence="2 3">CBS 132785</strain>
    </source>
</reference>
<dbReference type="AlphaFoldDB" id="A0A1Q5UDC6"/>
<dbReference type="Gene3D" id="1.25.40.10">
    <property type="entry name" value="Tetratricopeptide repeat domain"/>
    <property type="match status" value="1"/>
</dbReference>
<keyword evidence="3" id="KW-1185">Reference proteome</keyword>
<dbReference type="InterPro" id="IPR011990">
    <property type="entry name" value="TPR-like_helical_dom_sf"/>
</dbReference>
<feature type="compositionally biased region" description="Basic and acidic residues" evidence="1">
    <location>
        <begin position="103"/>
        <end position="118"/>
    </location>
</feature>